<dbReference type="EMBL" id="JACYTN010000012">
    <property type="protein sequence ID" value="MBD8499548.1"/>
    <property type="molecule type" value="Genomic_DNA"/>
</dbReference>
<evidence type="ECO:0000313" key="2">
    <source>
        <dbReference type="Proteomes" id="UP000634529"/>
    </source>
</evidence>
<comment type="caution">
    <text evidence="1">The sequence shown here is derived from an EMBL/GenBank/DDBJ whole genome shotgun (WGS) entry which is preliminary data.</text>
</comment>
<sequence>MASLKTYNFQLQTLSSLVLSPREQHSFYRIAGDFATEAIIADSEEKKEVNIIYPFYQYGSYTKYNPQSAQYYIPGSSMKGALRASGFAPLPTQLMVDDINVDRKDIRLRNLYKVQHAGTDTESSAKIEVFFPNVGVEMLNAGIQYQGVMYCDQDPKEYLLSVKQKTAHTLHQYVEQLNFSMLNMGDTKDRADLQEVKERSEGCLYQLKDDSTSDLTILLGGYKGAILSGLYIDNDGVDHKSAIYFDKQQKLPHGLVQIKWE</sequence>
<proteinExistence type="predicted"/>
<name>A0ABR9AZQ3_9BACL</name>
<reference evidence="1 2" key="1">
    <citation type="submission" date="2020-09" db="EMBL/GenBank/DDBJ databases">
        <title>Paenibacillus sp. CAU 1523 isolated from sand of Haeundae Beach.</title>
        <authorList>
            <person name="Kim W."/>
        </authorList>
    </citation>
    <scope>NUCLEOTIDE SEQUENCE [LARGE SCALE GENOMIC DNA]</scope>
    <source>
        <strain evidence="1 2">CAU 1523</strain>
    </source>
</reference>
<gene>
    <name evidence="1" type="ORF">IFO66_14725</name>
</gene>
<evidence type="ECO:0000313" key="1">
    <source>
        <dbReference type="EMBL" id="MBD8499548.1"/>
    </source>
</evidence>
<evidence type="ECO:0008006" key="3">
    <source>
        <dbReference type="Google" id="ProtNLM"/>
    </source>
</evidence>
<organism evidence="1 2">
    <name type="scientific">Paenibacillus arenosi</name>
    <dbReference type="NCBI Taxonomy" id="2774142"/>
    <lineage>
        <taxon>Bacteria</taxon>
        <taxon>Bacillati</taxon>
        <taxon>Bacillota</taxon>
        <taxon>Bacilli</taxon>
        <taxon>Bacillales</taxon>
        <taxon>Paenibacillaceae</taxon>
        <taxon>Paenibacillus</taxon>
    </lineage>
</organism>
<protein>
    <recommendedName>
        <fullName evidence="3">CRISPR type III A-associated protein Csm5</fullName>
    </recommendedName>
</protein>
<keyword evidence="2" id="KW-1185">Reference proteome</keyword>
<accession>A0ABR9AZQ3</accession>
<dbReference type="RefSeq" id="WP_192025880.1">
    <property type="nucleotide sequence ID" value="NZ_JACYTN010000012.1"/>
</dbReference>
<dbReference type="Proteomes" id="UP000634529">
    <property type="component" value="Unassembled WGS sequence"/>
</dbReference>